<evidence type="ECO:0000256" key="2">
    <source>
        <dbReference type="ARBA" id="ARBA00023015"/>
    </source>
</evidence>
<dbReference type="Gene3D" id="1.10.1740.10">
    <property type="match status" value="1"/>
</dbReference>
<reference evidence="8 9" key="1">
    <citation type="submission" date="2024-06" db="EMBL/GenBank/DDBJ databases">
        <title>The Natural Products Discovery Center: Release of the First 8490 Sequenced Strains for Exploring Actinobacteria Biosynthetic Diversity.</title>
        <authorList>
            <person name="Kalkreuter E."/>
            <person name="Kautsar S.A."/>
            <person name="Yang D."/>
            <person name="Bader C.D."/>
            <person name="Teijaro C.N."/>
            <person name="Fluegel L."/>
            <person name="Davis C.M."/>
            <person name="Simpson J.R."/>
            <person name="Lauterbach L."/>
            <person name="Steele A.D."/>
            <person name="Gui C."/>
            <person name="Meng S."/>
            <person name="Li G."/>
            <person name="Viehrig K."/>
            <person name="Ye F."/>
            <person name="Su P."/>
            <person name="Kiefer A.F."/>
            <person name="Nichols A."/>
            <person name="Cepeda A.J."/>
            <person name="Yan W."/>
            <person name="Fan B."/>
            <person name="Jiang Y."/>
            <person name="Adhikari A."/>
            <person name="Zheng C.-J."/>
            <person name="Schuster L."/>
            <person name="Cowan T.M."/>
            <person name="Smanski M.J."/>
            <person name="Chevrette M.G."/>
            <person name="De Carvalho L.P.S."/>
            <person name="Shen B."/>
        </authorList>
    </citation>
    <scope>NUCLEOTIDE SEQUENCE [LARGE SCALE GENOMIC DNA]</scope>
    <source>
        <strain evidence="8 9">NPDC000234</strain>
    </source>
</reference>
<keyword evidence="3" id="KW-0731">Sigma factor</keyword>
<dbReference type="Pfam" id="PF04542">
    <property type="entry name" value="Sigma70_r2"/>
    <property type="match status" value="1"/>
</dbReference>
<comment type="caution">
    <text evidence="8">The sequence shown here is derived from an EMBL/GenBank/DDBJ whole genome shotgun (WGS) entry which is preliminary data.</text>
</comment>
<dbReference type="InterPro" id="IPR036388">
    <property type="entry name" value="WH-like_DNA-bd_sf"/>
</dbReference>
<feature type="domain" description="RNA polymerase sigma factor 70 region 4 type 2" evidence="7">
    <location>
        <begin position="124"/>
        <end position="173"/>
    </location>
</feature>
<dbReference type="InterPro" id="IPR014284">
    <property type="entry name" value="RNA_pol_sigma-70_dom"/>
</dbReference>
<sequence length="241" mass="26391">MSTHLRTRVRAGDPSAFGELFDSYARAVYNHAFRLTADWSTAEDVMAATFMEAWRLRDRVDPEGGSLRPWLLGIATNTARNQYRSNRRYRAAAQAAAAAELSVPDHAEEVADRLDGRRRLATALTALASLRRAEREVVVLCLGEGLDYEAAAEALGIPVGTVASRLSRARKKLRKHAESAPAQLRVSQLSGEKGKLRRSVAATANGGNLEESPGKREVGSARRQTRGDHAHVIRPAREGNR</sequence>
<feature type="region of interest" description="Disordered" evidence="5">
    <location>
        <begin position="176"/>
        <end position="241"/>
    </location>
</feature>
<dbReference type="NCBIfam" id="TIGR02937">
    <property type="entry name" value="sigma70-ECF"/>
    <property type="match status" value="1"/>
</dbReference>
<dbReference type="Gene3D" id="1.10.10.10">
    <property type="entry name" value="Winged helix-like DNA-binding domain superfamily/Winged helix DNA-binding domain"/>
    <property type="match status" value="1"/>
</dbReference>
<dbReference type="InterPro" id="IPR007627">
    <property type="entry name" value="RNA_pol_sigma70_r2"/>
</dbReference>
<evidence type="ECO:0000313" key="9">
    <source>
        <dbReference type="Proteomes" id="UP001474181"/>
    </source>
</evidence>
<organism evidence="8 9">
    <name type="scientific">Streptomyces hyaluromycini</name>
    <dbReference type="NCBI Taxonomy" id="1377993"/>
    <lineage>
        <taxon>Bacteria</taxon>
        <taxon>Bacillati</taxon>
        <taxon>Actinomycetota</taxon>
        <taxon>Actinomycetes</taxon>
        <taxon>Kitasatosporales</taxon>
        <taxon>Streptomycetaceae</taxon>
        <taxon>Streptomyces</taxon>
    </lineage>
</organism>
<accession>A0ABV1WVK1</accession>
<dbReference type="InterPro" id="IPR039425">
    <property type="entry name" value="RNA_pol_sigma-70-like"/>
</dbReference>
<name>A0ABV1WVK1_9ACTN</name>
<dbReference type="PANTHER" id="PTHR43133:SF25">
    <property type="entry name" value="RNA POLYMERASE SIGMA FACTOR RFAY-RELATED"/>
    <property type="match status" value="1"/>
</dbReference>
<evidence type="ECO:0000256" key="4">
    <source>
        <dbReference type="ARBA" id="ARBA00023163"/>
    </source>
</evidence>
<keyword evidence="2" id="KW-0805">Transcription regulation</keyword>
<feature type="domain" description="RNA polymerase sigma-70 region 2" evidence="6">
    <location>
        <begin position="20"/>
        <end position="88"/>
    </location>
</feature>
<dbReference type="Pfam" id="PF08281">
    <property type="entry name" value="Sigma70_r4_2"/>
    <property type="match status" value="1"/>
</dbReference>
<keyword evidence="9" id="KW-1185">Reference proteome</keyword>
<evidence type="ECO:0000256" key="3">
    <source>
        <dbReference type="ARBA" id="ARBA00023082"/>
    </source>
</evidence>
<proteinExistence type="inferred from homology"/>
<dbReference type="Proteomes" id="UP001474181">
    <property type="component" value="Unassembled WGS sequence"/>
</dbReference>
<dbReference type="CDD" id="cd06171">
    <property type="entry name" value="Sigma70_r4"/>
    <property type="match status" value="1"/>
</dbReference>
<dbReference type="InterPro" id="IPR013249">
    <property type="entry name" value="RNA_pol_sigma70_r4_t2"/>
</dbReference>
<dbReference type="SUPFAM" id="SSF88946">
    <property type="entry name" value="Sigma2 domain of RNA polymerase sigma factors"/>
    <property type="match status" value="1"/>
</dbReference>
<comment type="similarity">
    <text evidence="1">Belongs to the sigma-70 factor family. ECF subfamily.</text>
</comment>
<dbReference type="InterPro" id="IPR013325">
    <property type="entry name" value="RNA_pol_sigma_r2"/>
</dbReference>
<keyword evidence="4" id="KW-0804">Transcription</keyword>
<evidence type="ECO:0000256" key="5">
    <source>
        <dbReference type="SAM" id="MobiDB-lite"/>
    </source>
</evidence>
<protein>
    <submittedName>
        <fullName evidence="8">Sigma-70 family RNA polymerase sigma factor</fullName>
    </submittedName>
</protein>
<evidence type="ECO:0000313" key="8">
    <source>
        <dbReference type="EMBL" id="MER7180778.1"/>
    </source>
</evidence>
<evidence type="ECO:0000256" key="1">
    <source>
        <dbReference type="ARBA" id="ARBA00010641"/>
    </source>
</evidence>
<dbReference type="PANTHER" id="PTHR43133">
    <property type="entry name" value="RNA POLYMERASE ECF-TYPE SIGMA FACTO"/>
    <property type="match status" value="1"/>
</dbReference>
<feature type="compositionally biased region" description="Basic and acidic residues" evidence="5">
    <location>
        <begin position="212"/>
        <end position="241"/>
    </location>
</feature>
<evidence type="ECO:0000259" key="6">
    <source>
        <dbReference type="Pfam" id="PF04542"/>
    </source>
</evidence>
<dbReference type="EMBL" id="JBEPEK010000089">
    <property type="protein sequence ID" value="MER7180778.1"/>
    <property type="molecule type" value="Genomic_DNA"/>
</dbReference>
<gene>
    <name evidence="8" type="ORF">ABT404_15070</name>
</gene>
<dbReference type="RefSeq" id="WP_350781089.1">
    <property type="nucleotide sequence ID" value="NZ_JBEPEK010000089.1"/>
</dbReference>
<dbReference type="SUPFAM" id="SSF88659">
    <property type="entry name" value="Sigma3 and sigma4 domains of RNA polymerase sigma factors"/>
    <property type="match status" value="1"/>
</dbReference>
<evidence type="ECO:0000259" key="7">
    <source>
        <dbReference type="Pfam" id="PF08281"/>
    </source>
</evidence>
<dbReference type="InterPro" id="IPR013324">
    <property type="entry name" value="RNA_pol_sigma_r3/r4-like"/>
</dbReference>